<dbReference type="PANTHER" id="PTHR47283:SF1">
    <property type="entry name" value="ENT-KAURENE OXIDASE, CHLOROPLASTIC"/>
    <property type="match status" value="1"/>
</dbReference>
<evidence type="ECO:0000256" key="6">
    <source>
        <dbReference type="ARBA" id="ARBA00023136"/>
    </source>
</evidence>
<dbReference type="PANTHER" id="PTHR47283">
    <property type="entry name" value="ENT-KAURENE OXIDASE, CHLOROPLASTIC"/>
    <property type="match status" value="1"/>
</dbReference>
<keyword evidence="3 9" id="KW-0812">Transmembrane</keyword>
<evidence type="ECO:0008006" key="12">
    <source>
        <dbReference type="Google" id="ProtNLM"/>
    </source>
</evidence>
<feature type="binding site" description="axial binding residue" evidence="7">
    <location>
        <position position="429"/>
    </location>
    <ligand>
        <name>heme</name>
        <dbReference type="ChEBI" id="CHEBI:30413"/>
    </ligand>
    <ligandPart>
        <name>Fe</name>
        <dbReference type="ChEBI" id="CHEBI:18248"/>
    </ligandPart>
</feature>
<organism evidence="10 11">
    <name type="scientific">Rhododendron griersonianum</name>
    <dbReference type="NCBI Taxonomy" id="479676"/>
    <lineage>
        <taxon>Eukaryota</taxon>
        <taxon>Viridiplantae</taxon>
        <taxon>Streptophyta</taxon>
        <taxon>Embryophyta</taxon>
        <taxon>Tracheophyta</taxon>
        <taxon>Spermatophyta</taxon>
        <taxon>Magnoliopsida</taxon>
        <taxon>eudicotyledons</taxon>
        <taxon>Gunneridae</taxon>
        <taxon>Pentapetalae</taxon>
        <taxon>asterids</taxon>
        <taxon>Ericales</taxon>
        <taxon>Ericaceae</taxon>
        <taxon>Ericoideae</taxon>
        <taxon>Rhodoreae</taxon>
        <taxon>Rhododendron</taxon>
    </lineage>
</organism>
<evidence type="ECO:0000313" key="10">
    <source>
        <dbReference type="EMBL" id="KAG5542218.1"/>
    </source>
</evidence>
<dbReference type="GO" id="GO:0005506">
    <property type="term" value="F:iron ion binding"/>
    <property type="evidence" value="ECO:0007669"/>
    <property type="project" value="InterPro"/>
</dbReference>
<dbReference type="GO" id="GO:0052615">
    <property type="term" value="F:ent-kaurene oxidase activity"/>
    <property type="evidence" value="ECO:0007669"/>
    <property type="project" value="InterPro"/>
</dbReference>
<dbReference type="PRINTS" id="PR00463">
    <property type="entry name" value="EP450I"/>
</dbReference>
<dbReference type="GO" id="GO:0020037">
    <property type="term" value="F:heme binding"/>
    <property type="evidence" value="ECO:0007669"/>
    <property type="project" value="InterPro"/>
</dbReference>
<dbReference type="Pfam" id="PF00067">
    <property type="entry name" value="p450"/>
    <property type="match status" value="2"/>
</dbReference>
<dbReference type="GO" id="GO:0010241">
    <property type="term" value="P:ent-kaurene oxidation to kaurenoic acid"/>
    <property type="evidence" value="ECO:0007669"/>
    <property type="project" value="InterPro"/>
</dbReference>
<evidence type="ECO:0000313" key="11">
    <source>
        <dbReference type="Proteomes" id="UP000823749"/>
    </source>
</evidence>
<dbReference type="GO" id="GO:0009707">
    <property type="term" value="C:chloroplast outer membrane"/>
    <property type="evidence" value="ECO:0007669"/>
    <property type="project" value="TreeGrafter"/>
</dbReference>
<comment type="cofactor">
    <cofactor evidence="7">
        <name>heme</name>
        <dbReference type="ChEBI" id="CHEBI:30413"/>
    </cofactor>
</comment>
<gene>
    <name evidence="10" type="ORF">RHGRI_021924</name>
</gene>
<dbReference type="PRINTS" id="PR00385">
    <property type="entry name" value="P450"/>
</dbReference>
<keyword evidence="11" id="KW-1185">Reference proteome</keyword>
<keyword evidence="4 9" id="KW-1133">Transmembrane helix</keyword>
<evidence type="ECO:0000256" key="1">
    <source>
        <dbReference type="ARBA" id="ARBA00004167"/>
    </source>
</evidence>
<keyword evidence="7 8" id="KW-0349">Heme</keyword>
<evidence type="ECO:0000256" key="5">
    <source>
        <dbReference type="ARBA" id="ARBA00023002"/>
    </source>
</evidence>
<dbReference type="AlphaFoldDB" id="A0AAV6JQF8"/>
<dbReference type="GO" id="GO:0005783">
    <property type="term" value="C:endoplasmic reticulum"/>
    <property type="evidence" value="ECO:0007669"/>
    <property type="project" value="TreeGrafter"/>
</dbReference>
<dbReference type="InterPro" id="IPR002401">
    <property type="entry name" value="Cyt_P450_E_grp-I"/>
</dbReference>
<feature type="transmembrane region" description="Helical" evidence="9">
    <location>
        <begin position="6"/>
        <end position="26"/>
    </location>
</feature>
<proteinExistence type="inferred from homology"/>
<evidence type="ECO:0000256" key="9">
    <source>
        <dbReference type="SAM" id="Phobius"/>
    </source>
</evidence>
<dbReference type="InterPro" id="IPR036396">
    <property type="entry name" value="Cyt_P450_sf"/>
</dbReference>
<comment type="caution">
    <text evidence="10">The sequence shown here is derived from an EMBL/GenBank/DDBJ whole genome shotgun (WGS) entry which is preliminary data.</text>
</comment>
<comment type="subcellular location">
    <subcellularLocation>
        <location evidence="1">Membrane</location>
        <topology evidence="1">Single-pass membrane protein</topology>
    </subcellularLocation>
</comment>
<dbReference type="Proteomes" id="UP000823749">
    <property type="component" value="Chromosome 7"/>
</dbReference>
<reference evidence="10" key="1">
    <citation type="submission" date="2020-08" db="EMBL/GenBank/DDBJ databases">
        <title>Plant Genome Project.</title>
        <authorList>
            <person name="Zhang R.-G."/>
        </authorList>
    </citation>
    <scope>NUCLEOTIDE SEQUENCE</scope>
    <source>
        <strain evidence="10">WSP0</strain>
        <tissue evidence="10">Leaf</tissue>
    </source>
</reference>
<keyword evidence="8" id="KW-0503">Monooxygenase</keyword>
<dbReference type="Gene3D" id="1.10.630.10">
    <property type="entry name" value="Cytochrome P450"/>
    <property type="match status" value="1"/>
</dbReference>
<name>A0AAV6JQF8_9ERIC</name>
<dbReference type="PROSITE" id="PS00086">
    <property type="entry name" value="CYTOCHROME_P450"/>
    <property type="match status" value="1"/>
</dbReference>
<dbReference type="SUPFAM" id="SSF48264">
    <property type="entry name" value="Cytochrome P450"/>
    <property type="match status" value="1"/>
</dbReference>
<evidence type="ECO:0000256" key="2">
    <source>
        <dbReference type="ARBA" id="ARBA00010617"/>
    </source>
</evidence>
<protein>
    <recommendedName>
        <fullName evidence="12">Cytochrome P450</fullName>
    </recommendedName>
</protein>
<evidence type="ECO:0000256" key="7">
    <source>
        <dbReference type="PIRSR" id="PIRSR602401-1"/>
    </source>
</evidence>
<dbReference type="EMBL" id="JACTNZ010000007">
    <property type="protein sequence ID" value="KAG5542218.1"/>
    <property type="molecule type" value="Genomic_DNA"/>
</dbReference>
<evidence type="ECO:0000256" key="4">
    <source>
        <dbReference type="ARBA" id="ARBA00022989"/>
    </source>
</evidence>
<accession>A0AAV6JQF8</accession>
<evidence type="ECO:0000256" key="3">
    <source>
        <dbReference type="ARBA" id="ARBA00022692"/>
    </source>
</evidence>
<comment type="similarity">
    <text evidence="2 8">Belongs to the cytochrome P450 family.</text>
</comment>
<keyword evidence="7 8" id="KW-0479">Metal-binding</keyword>
<evidence type="ECO:0000256" key="8">
    <source>
        <dbReference type="RuleBase" id="RU000461"/>
    </source>
</evidence>
<sequence length="484" mass="55170">MSTAIAMAAPAVILGGLLLWLINWYFHEQKSGGSAIQKKSRVSSLPPVPEVPGLPVIGNALQLREGRPHMTFAKLAKKYGPIFSIRVGSKPIVVVNSEDIAKEAMVTRFSSITRKNLSKNLSRAAFDRKMVALCDYGDFHKTAKRHMTHNVVGPNAQKQHRVHRDTLIDDVAKDFHTHVKNHGLQPVNFRDIYSSDIFGLALKEAIGRDVEYIDVEELGRLSRPEILKTLLTDPVEIALQYITLGDYFPFLKWIPQRNFERKIEKMYSRRLAVMKALIKEQTERAASGEEMNNCYLKYLLAEGKTLTEKEITSLVWEVIIESSDTTMITTEWALFELARNQKIQESLYEEIRSICGSDKITEENLCQLPFLDAVFHETLRKYPALPMVPLRYWEKPEEWNPERFLDDKKEYAPNDLYKTMAFGAGKRLCAGALQGVVVGSTTIGRLVQEFEWRLEGREAKDVDIVGIATQKLRPMHAVIRPRNL</sequence>
<dbReference type="GO" id="GO:0016709">
    <property type="term" value="F:oxidoreductase activity, acting on paired donors, with incorporation or reduction of molecular oxygen, NAD(P)H as one donor, and incorporation of one atom of oxygen"/>
    <property type="evidence" value="ECO:0007669"/>
    <property type="project" value="TreeGrafter"/>
</dbReference>
<dbReference type="InterPro" id="IPR044225">
    <property type="entry name" value="KO_chloroplastic"/>
</dbReference>
<dbReference type="InterPro" id="IPR017972">
    <property type="entry name" value="Cyt_P450_CS"/>
</dbReference>
<keyword evidence="5 8" id="KW-0560">Oxidoreductase</keyword>
<keyword evidence="6 9" id="KW-0472">Membrane</keyword>
<keyword evidence="7 8" id="KW-0408">Iron</keyword>
<dbReference type="InterPro" id="IPR001128">
    <property type="entry name" value="Cyt_P450"/>
</dbReference>
<dbReference type="GO" id="GO:0009686">
    <property type="term" value="P:gibberellin biosynthetic process"/>
    <property type="evidence" value="ECO:0007669"/>
    <property type="project" value="InterPro"/>
</dbReference>